<feature type="domain" description="Tyr recombinase" evidence="4">
    <location>
        <begin position="283"/>
        <end position="477"/>
    </location>
</feature>
<dbReference type="PANTHER" id="PTHR30629">
    <property type="entry name" value="PROPHAGE INTEGRASE"/>
    <property type="match status" value="1"/>
</dbReference>
<dbReference type="InterPro" id="IPR025166">
    <property type="entry name" value="Integrase_DNA_bind_dom"/>
</dbReference>
<dbReference type="InterPro" id="IPR002104">
    <property type="entry name" value="Integrase_catalytic"/>
</dbReference>
<dbReference type="AlphaFoldDB" id="A0AAI9CE32"/>
<dbReference type="RefSeq" id="WP_050483605.1">
    <property type="nucleotide sequence ID" value="NZ_JBFCWN010000003.1"/>
</dbReference>
<comment type="similarity">
    <text evidence="1">Belongs to the 'phage' integrase family.</text>
</comment>
<accession>A0AAI9CE32</accession>
<name>A0AAI9CE32_STEMA</name>
<evidence type="ECO:0000256" key="3">
    <source>
        <dbReference type="ARBA" id="ARBA00023172"/>
    </source>
</evidence>
<sequence>MENKASRRLALTATMVKEQLSFTRVPEVNAEGKIVKFAPNTDQKRYVVFDSHRDAPVGFGVAVNKTGMSYILQRRIGARVLKATLGNCRDITLAKAREDAKVALASMQASGKTPAQARQIDKDEIRVSLMTVEACFALYRRHLIERARPAKDSSLRGLEYAEKRLGRAEVDLLGLPIGDLVNEQRILDAFDEIAKGKRHLAEGTKRANATTTAFDKPTVTTAELTFRWASRAVGYCMDREKRIAANAGRSPSLQINPFTVLHQEGRYRTREQLEADYEASQARNPMQLRDGSLGRFLAALWERRKVDNYRTACDYLLLTLLWGTRRGEAAPLKWRHRIDKRDLSISSWVDLEAGWVSFANTKNGSTHTLPLAPGAKRILTLREEASRKSQSPWVFPARSSRAVQGHYLDSKAILQGLKKAGEIEALRTHDLRRTFATVAEEVASYAVVKRLLNHRNSRDVTGRYTKVDDARLLEEMTRIERVMLASDPLLLTVLT</sequence>
<organism evidence="5 6">
    <name type="scientific">Stenotrophomonas maltophilia</name>
    <name type="common">Pseudomonas maltophilia</name>
    <name type="synonym">Xanthomonas maltophilia</name>
    <dbReference type="NCBI Taxonomy" id="40324"/>
    <lineage>
        <taxon>Bacteria</taxon>
        <taxon>Pseudomonadati</taxon>
        <taxon>Pseudomonadota</taxon>
        <taxon>Gammaproteobacteria</taxon>
        <taxon>Lysobacterales</taxon>
        <taxon>Lysobacteraceae</taxon>
        <taxon>Stenotrophomonas</taxon>
        <taxon>Stenotrophomonas maltophilia group</taxon>
    </lineage>
</organism>
<dbReference type="InterPro" id="IPR038488">
    <property type="entry name" value="Integrase_DNA-bd_sf"/>
</dbReference>
<evidence type="ECO:0000256" key="2">
    <source>
        <dbReference type="ARBA" id="ARBA00022908"/>
    </source>
</evidence>
<dbReference type="InterPro" id="IPR013762">
    <property type="entry name" value="Integrase-like_cat_sf"/>
</dbReference>
<dbReference type="GO" id="GO:0003677">
    <property type="term" value="F:DNA binding"/>
    <property type="evidence" value="ECO:0007669"/>
    <property type="project" value="InterPro"/>
</dbReference>
<dbReference type="EMBL" id="ABLOMU010000060">
    <property type="protein sequence ID" value="EKT4442974.1"/>
    <property type="molecule type" value="Genomic_DNA"/>
</dbReference>
<dbReference type="GO" id="GO:0015074">
    <property type="term" value="P:DNA integration"/>
    <property type="evidence" value="ECO:0007669"/>
    <property type="project" value="UniProtKB-KW"/>
</dbReference>
<dbReference type="GO" id="GO:0006310">
    <property type="term" value="P:DNA recombination"/>
    <property type="evidence" value="ECO:0007669"/>
    <property type="project" value="UniProtKB-KW"/>
</dbReference>
<dbReference type="PROSITE" id="PS51898">
    <property type="entry name" value="TYR_RECOMBINASE"/>
    <property type="match status" value="1"/>
</dbReference>
<dbReference type="SUPFAM" id="SSF56349">
    <property type="entry name" value="DNA breaking-rejoining enzymes"/>
    <property type="match status" value="1"/>
</dbReference>
<gene>
    <name evidence="5" type="ORF">QEK83_003664</name>
</gene>
<dbReference type="Gene3D" id="1.10.443.10">
    <property type="entry name" value="Intergrase catalytic core"/>
    <property type="match status" value="1"/>
</dbReference>
<dbReference type="InterPro" id="IPR050808">
    <property type="entry name" value="Phage_Integrase"/>
</dbReference>
<evidence type="ECO:0000256" key="1">
    <source>
        <dbReference type="ARBA" id="ARBA00008857"/>
    </source>
</evidence>
<protein>
    <submittedName>
        <fullName evidence="5">Tyrosine-type recombinase/integrase</fullName>
    </submittedName>
</protein>
<dbReference type="Gene3D" id="3.30.160.390">
    <property type="entry name" value="Integrase, DNA-binding domain"/>
    <property type="match status" value="1"/>
</dbReference>
<evidence type="ECO:0000313" key="6">
    <source>
        <dbReference type="Proteomes" id="UP001214521"/>
    </source>
</evidence>
<dbReference type="Pfam" id="PF13356">
    <property type="entry name" value="Arm-DNA-bind_3"/>
    <property type="match status" value="1"/>
</dbReference>
<evidence type="ECO:0000259" key="4">
    <source>
        <dbReference type="PROSITE" id="PS51898"/>
    </source>
</evidence>
<keyword evidence="2" id="KW-0229">DNA integration</keyword>
<dbReference type="Proteomes" id="UP001214521">
    <property type="component" value="Unassembled WGS sequence"/>
</dbReference>
<reference evidence="5" key="1">
    <citation type="submission" date="2022-07" db="EMBL/GenBank/DDBJ databases">
        <authorList>
            <consortium name="Clinical and Environmental Microbiology Branch: Whole genome sequencing antimicrobial resistance pathogens in the healthcare setting"/>
        </authorList>
    </citation>
    <scope>NUCLEOTIDE SEQUENCE</scope>
    <source>
        <strain evidence="5">Stenotrophomonas_maltophilia_2021CK-00905</strain>
    </source>
</reference>
<proteinExistence type="inferred from homology"/>
<dbReference type="Pfam" id="PF00589">
    <property type="entry name" value="Phage_integrase"/>
    <property type="match status" value="1"/>
</dbReference>
<comment type="caution">
    <text evidence="5">The sequence shown here is derived from an EMBL/GenBank/DDBJ whole genome shotgun (WGS) entry which is preliminary data.</text>
</comment>
<keyword evidence="3" id="KW-0233">DNA recombination</keyword>
<evidence type="ECO:0000313" key="5">
    <source>
        <dbReference type="EMBL" id="EKT4442974.1"/>
    </source>
</evidence>
<dbReference type="InterPro" id="IPR011010">
    <property type="entry name" value="DNA_brk_join_enz"/>
</dbReference>
<dbReference type="PANTHER" id="PTHR30629:SF2">
    <property type="entry name" value="PROPHAGE INTEGRASE INTS-RELATED"/>
    <property type="match status" value="1"/>
</dbReference>